<evidence type="ECO:0000256" key="3">
    <source>
        <dbReference type="SAM" id="SignalP"/>
    </source>
</evidence>
<sequence>MEGARRSFPLVLVIFGTLLQGNVGHPGHEQPYQSRREVVVDEEVNRCTALVRRTSIERQLVSYPCFRPVPGITPVVAHQSPAGLVCKGYTSVPATNYYRVKMCCPGWSHDQQGRCVIRGGRQLIVQKSILPKKSLDQLTKYPASYEDRRNKMLQLLQPFLAPLFQQQQQQSPATWDDMAASRGQWEEMARNSQSWENIMRQRMQEVVRQRAIMRQQYIRHMQEQMFRQIQMALNNRLVPFSMSAQLMTRIPNLNRQVHVLRRPQQTSRAPDNLVSPPVQRQPFHPHTQMPQIPVKPFPQIPNIEQRPGFPNHLHQMNHGHPPMMMHQGPRPQTPMMMGHHHPGQHHVPQIPALPNNLHRGFPGVQLPQIPIEMPPVSVQPGPNSPFGPPQCFDNYNTVVKKCYGESGAALPNGNNMFSEMAYELKQVCIQRNSIIDCIQQHFPRCHHPQEQMMIRGSFETTITELHGMCEMHNIDPEDKSMQIDNTNNNIEDLSQTNEGTIETRFTGDAIQDNQHETTPEPVKPEVVPIKTETKTEEKPKHNTESVKTDKDVKAKQKVKQIEEPKKEESSIEKNKLSAQRAHDIMVEELEQEVHHHYLPLLIGTAVAIGAIVILLITLVCLCCRRRMKKKIYIEKEPEKPKLLDGIYTIGVPPPIYEVNGIPPLSYEEAKGLKISGTPTSTRKNMDNEVNDQQEASSVNGAVSDI</sequence>
<gene>
    <name evidence="4" type="ORF">KUTeg_007400</name>
</gene>
<keyword evidence="2" id="KW-0812">Transmembrane</keyword>
<accession>A0ABQ9FG70</accession>
<evidence type="ECO:0000313" key="4">
    <source>
        <dbReference type="EMBL" id="KAJ8315250.1"/>
    </source>
</evidence>
<feature type="region of interest" description="Disordered" evidence="1">
    <location>
        <begin position="512"/>
        <end position="575"/>
    </location>
</feature>
<keyword evidence="5" id="KW-1185">Reference proteome</keyword>
<dbReference type="EMBL" id="JARBDR010000337">
    <property type="protein sequence ID" value="KAJ8315250.1"/>
    <property type="molecule type" value="Genomic_DNA"/>
</dbReference>
<evidence type="ECO:0000313" key="5">
    <source>
        <dbReference type="Proteomes" id="UP001217089"/>
    </source>
</evidence>
<comment type="caution">
    <text evidence="4">The sequence shown here is derived from an EMBL/GenBank/DDBJ whole genome shotgun (WGS) entry which is preliminary data.</text>
</comment>
<keyword evidence="2" id="KW-0472">Membrane</keyword>
<reference evidence="4 5" key="1">
    <citation type="submission" date="2022-12" db="EMBL/GenBank/DDBJ databases">
        <title>Chromosome-level genome of Tegillarca granosa.</title>
        <authorList>
            <person name="Kim J."/>
        </authorList>
    </citation>
    <scope>NUCLEOTIDE SEQUENCE [LARGE SCALE GENOMIC DNA]</scope>
    <source>
        <strain evidence="4">Teg-2019</strain>
        <tissue evidence="4">Adductor muscle</tissue>
    </source>
</reference>
<feature type="chain" id="PRO_5045829135" evidence="3">
    <location>
        <begin position="25"/>
        <end position="705"/>
    </location>
</feature>
<feature type="transmembrane region" description="Helical" evidence="2">
    <location>
        <begin position="597"/>
        <end position="623"/>
    </location>
</feature>
<keyword evidence="2" id="KW-1133">Transmembrane helix</keyword>
<feature type="signal peptide" evidence="3">
    <location>
        <begin position="1"/>
        <end position="24"/>
    </location>
</feature>
<name>A0ABQ9FG70_TEGGR</name>
<keyword evidence="3" id="KW-0732">Signal</keyword>
<protein>
    <submittedName>
        <fullName evidence="4">Uncharacterized protein</fullName>
    </submittedName>
</protein>
<organism evidence="4 5">
    <name type="scientific">Tegillarca granosa</name>
    <name type="common">Malaysian cockle</name>
    <name type="synonym">Anadara granosa</name>
    <dbReference type="NCBI Taxonomy" id="220873"/>
    <lineage>
        <taxon>Eukaryota</taxon>
        <taxon>Metazoa</taxon>
        <taxon>Spiralia</taxon>
        <taxon>Lophotrochozoa</taxon>
        <taxon>Mollusca</taxon>
        <taxon>Bivalvia</taxon>
        <taxon>Autobranchia</taxon>
        <taxon>Pteriomorphia</taxon>
        <taxon>Arcoida</taxon>
        <taxon>Arcoidea</taxon>
        <taxon>Arcidae</taxon>
        <taxon>Tegillarca</taxon>
    </lineage>
</organism>
<feature type="compositionally biased region" description="Basic and acidic residues" evidence="1">
    <location>
        <begin position="531"/>
        <end position="575"/>
    </location>
</feature>
<feature type="region of interest" description="Disordered" evidence="1">
    <location>
        <begin position="674"/>
        <end position="705"/>
    </location>
</feature>
<evidence type="ECO:0000256" key="2">
    <source>
        <dbReference type="SAM" id="Phobius"/>
    </source>
</evidence>
<evidence type="ECO:0000256" key="1">
    <source>
        <dbReference type="SAM" id="MobiDB-lite"/>
    </source>
</evidence>
<proteinExistence type="predicted"/>
<feature type="compositionally biased region" description="Polar residues" evidence="1">
    <location>
        <begin position="690"/>
        <end position="705"/>
    </location>
</feature>
<dbReference type="Proteomes" id="UP001217089">
    <property type="component" value="Unassembled WGS sequence"/>
</dbReference>